<gene>
    <name evidence="4" type="ORF">CYD53_12456</name>
</gene>
<dbReference type="InterPro" id="IPR003423">
    <property type="entry name" value="OMP_efflux"/>
</dbReference>
<organism evidence="4 5">
    <name type="scientific">Bosea psychrotolerans</name>
    <dbReference type="NCBI Taxonomy" id="1871628"/>
    <lineage>
        <taxon>Bacteria</taxon>
        <taxon>Pseudomonadati</taxon>
        <taxon>Pseudomonadota</taxon>
        <taxon>Alphaproteobacteria</taxon>
        <taxon>Hyphomicrobiales</taxon>
        <taxon>Boseaceae</taxon>
        <taxon>Bosea</taxon>
    </lineage>
</organism>
<accession>A0A2S4LVR2</accession>
<evidence type="ECO:0000256" key="2">
    <source>
        <dbReference type="RuleBase" id="RU362097"/>
    </source>
</evidence>
<dbReference type="Pfam" id="PF02321">
    <property type="entry name" value="OEP"/>
    <property type="match status" value="2"/>
</dbReference>
<dbReference type="InterPro" id="IPR010131">
    <property type="entry name" value="MdtP/NodT-like"/>
</dbReference>
<dbReference type="Gene3D" id="2.20.200.10">
    <property type="entry name" value="Outer membrane efflux proteins (OEP)"/>
    <property type="match status" value="1"/>
</dbReference>
<keyword evidence="2" id="KW-0812">Transmembrane</keyword>
<dbReference type="PANTHER" id="PTHR30203">
    <property type="entry name" value="OUTER MEMBRANE CATION EFFLUX PROTEIN"/>
    <property type="match status" value="1"/>
</dbReference>
<keyword evidence="5" id="KW-1185">Reference proteome</keyword>
<protein>
    <submittedName>
        <fullName evidence="4">NodT family efflux transporter outer membrane factor (OMF) lipoprotein</fullName>
    </submittedName>
</protein>
<dbReference type="PANTHER" id="PTHR30203:SF32">
    <property type="entry name" value="CATION EFFLUX SYSTEM PROTEIN CUSC"/>
    <property type="match status" value="1"/>
</dbReference>
<keyword evidence="3" id="KW-0175">Coiled coil</keyword>
<reference evidence="4 5" key="1">
    <citation type="submission" date="2018-01" db="EMBL/GenBank/DDBJ databases">
        <title>Genomic Encyclopedia of Type Strains, Phase III (KMG-III): the genomes of soil and plant-associated and newly described type strains.</title>
        <authorList>
            <person name="Whitman W."/>
        </authorList>
    </citation>
    <scope>NUCLEOTIDE SEQUENCE [LARGE SCALE GENOMIC DNA]</scope>
    <source>
        <strain evidence="4 5">1131</strain>
    </source>
</reference>
<dbReference type="NCBIfam" id="TIGR01845">
    <property type="entry name" value="outer_NodT"/>
    <property type="match status" value="1"/>
</dbReference>
<comment type="caution">
    <text evidence="4">The sequence shown here is derived from an EMBL/GenBank/DDBJ whole genome shotgun (WGS) entry which is preliminary data.</text>
</comment>
<evidence type="ECO:0000256" key="3">
    <source>
        <dbReference type="SAM" id="Coils"/>
    </source>
</evidence>
<keyword evidence="2" id="KW-1134">Transmembrane beta strand</keyword>
<feature type="coiled-coil region" evidence="3">
    <location>
        <begin position="201"/>
        <end position="228"/>
    </location>
</feature>
<dbReference type="EMBL" id="PQFZ01000024">
    <property type="protein sequence ID" value="POR46528.1"/>
    <property type="molecule type" value="Genomic_DNA"/>
</dbReference>
<proteinExistence type="inferred from homology"/>
<dbReference type="RefSeq" id="WP_181012039.1">
    <property type="nucleotide sequence ID" value="NZ_PQFZ01000024.1"/>
</dbReference>
<comment type="similarity">
    <text evidence="1 2">Belongs to the outer membrane factor (OMF) (TC 1.B.17) family.</text>
</comment>
<dbReference type="AlphaFoldDB" id="A0A2S4LVR2"/>
<dbReference type="Gene3D" id="1.20.1600.10">
    <property type="entry name" value="Outer membrane efflux proteins (OEP)"/>
    <property type="match status" value="1"/>
</dbReference>
<dbReference type="SUPFAM" id="SSF56954">
    <property type="entry name" value="Outer membrane efflux proteins (OEP)"/>
    <property type="match status" value="1"/>
</dbReference>
<evidence type="ECO:0000313" key="4">
    <source>
        <dbReference type="EMBL" id="POR46528.1"/>
    </source>
</evidence>
<evidence type="ECO:0000256" key="1">
    <source>
        <dbReference type="ARBA" id="ARBA00007613"/>
    </source>
</evidence>
<sequence>MGFALSGCSMMEPMVAEAPNLPGIYAQETTPGPRRDLGGWWRRFHDPVLERLVEQARRQNLSIAQASARLAAGRSQAEAAPSLFLPTVGGSGQAVTGTSREQIEDPLRRPLMAGFDTSWDAGLFGLAASTNKVAAASLAIVGDELDAVRITVTAEVAAAYISLRSIQRQRELTVALVAAQERRAQFARSRSRTGMAASGEEADSAASLDEARAELARLEARATAMRQQIAMLLGSSAPDAALFTPGSQPISRDTPMAGRPAELLRARPDVRAAEQRVLKAAAEIGIAKADLYPRLRLGGTIGIGGPSIASPFGIAGGPSIQIPLFDYGRRAAALHARRALLDEALAAYRQNVLTAYQEASVTLANWRAAREGALRLGATVEAEQRGERRIRVLRREGLAEATRLAESDASLLLTRRRLAVAKEMEALALVALYKALGAAAAVPEQREAGG</sequence>
<keyword evidence="2 4" id="KW-0449">Lipoprotein</keyword>
<comment type="subcellular location">
    <subcellularLocation>
        <location evidence="2">Cell membrane</location>
        <topology evidence="2">Lipid-anchor</topology>
    </subcellularLocation>
</comment>
<dbReference type="GO" id="GO:0005886">
    <property type="term" value="C:plasma membrane"/>
    <property type="evidence" value="ECO:0007669"/>
    <property type="project" value="UniProtKB-SubCell"/>
</dbReference>
<keyword evidence="2" id="KW-0564">Palmitate</keyword>
<dbReference type="Proteomes" id="UP000236919">
    <property type="component" value="Unassembled WGS sequence"/>
</dbReference>
<keyword evidence="2" id="KW-0472">Membrane</keyword>
<dbReference type="GO" id="GO:0015562">
    <property type="term" value="F:efflux transmembrane transporter activity"/>
    <property type="evidence" value="ECO:0007669"/>
    <property type="project" value="InterPro"/>
</dbReference>
<evidence type="ECO:0000313" key="5">
    <source>
        <dbReference type="Proteomes" id="UP000236919"/>
    </source>
</evidence>
<name>A0A2S4LVR2_9HYPH</name>